<dbReference type="SUPFAM" id="SSF49870">
    <property type="entry name" value="Osmotin, thaumatin-like protein"/>
    <property type="match status" value="1"/>
</dbReference>
<feature type="disulfide bond" evidence="1">
    <location>
        <begin position="77"/>
        <end position="170"/>
    </location>
</feature>
<feature type="disulfide bond" evidence="1">
    <location>
        <begin position="90"/>
        <end position="107"/>
    </location>
</feature>
<feature type="disulfide bond" evidence="1">
    <location>
        <begin position="111"/>
        <end position="125"/>
    </location>
</feature>
<keyword evidence="3" id="KW-1185">Reference proteome</keyword>
<dbReference type="Proteomes" id="UP000305948">
    <property type="component" value="Unassembled WGS sequence"/>
</dbReference>
<feature type="disulfide bond" evidence="1">
    <location>
        <begin position="10"/>
        <end position="20"/>
    </location>
</feature>
<dbReference type="SMART" id="SM00205">
    <property type="entry name" value="THN"/>
    <property type="match status" value="1"/>
</dbReference>
<proteinExistence type="predicted"/>
<evidence type="ECO:0000313" key="3">
    <source>
        <dbReference type="Proteomes" id="UP000305948"/>
    </source>
</evidence>
<dbReference type="Gene3D" id="2.60.110.10">
    <property type="entry name" value="Thaumatin"/>
    <property type="match status" value="1"/>
</dbReference>
<dbReference type="EMBL" id="ML213508">
    <property type="protein sequence ID" value="TFK52953.1"/>
    <property type="molecule type" value="Genomic_DNA"/>
</dbReference>
<feature type="disulfide bond" evidence="1">
    <location>
        <begin position="82"/>
        <end position="151"/>
    </location>
</feature>
<reference evidence="2 3" key="1">
    <citation type="journal article" date="2019" name="Nat. Ecol. Evol.">
        <title>Megaphylogeny resolves global patterns of mushroom evolution.</title>
        <authorList>
            <person name="Varga T."/>
            <person name="Krizsan K."/>
            <person name="Foldi C."/>
            <person name="Dima B."/>
            <person name="Sanchez-Garcia M."/>
            <person name="Sanchez-Ramirez S."/>
            <person name="Szollosi G.J."/>
            <person name="Szarkandi J.G."/>
            <person name="Papp V."/>
            <person name="Albert L."/>
            <person name="Andreopoulos W."/>
            <person name="Angelini C."/>
            <person name="Antonin V."/>
            <person name="Barry K.W."/>
            <person name="Bougher N.L."/>
            <person name="Buchanan P."/>
            <person name="Buyck B."/>
            <person name="Bense V."/>
            <person name="Catcheside P."/>
            <person name="Chovatia M."/>
            <person name="Cooper J."/>
            <person name="Damon W."/>
            <person name="Desjardin D."/>
            <person name="Finy P."/>
            <person name="Geml J."/>
            <person name="Haridas S."/>
            <person name="Hughes K."/>
            <person name="Justo A."/>
            <person name="Karasinski D."/>
            <person name="Kautmanova I."/>
            <person name="Kiss B."/>
            <person name="Kocsube S."/>
            <person name="Kotiranta H."/>
            <person name="LaButti K.M."/>
            <person name="Lechner B.E."/>
            <person name="Liimatainen K."/>
            <person name="Lipzen A."/>
            <person name="Lukacs Z."/>
            <person name="Mihaltcheva S."/>
            <person name="Morgado L.N."/>
            <person name="Niskanen T."/>
            <person name="Noordeloos M.E."/>
            <person name="Ohm R.A."/>
            <person name="Ortiz-Santana B."/>
            <person name="Ovrebo C."/>
            <person name="Racz N."/>
            <person name="Riley R."/>
            <person name="Savchenko A."/>
            <person name="Shiryaev A."/>
            <person name="Soop K."/>
            <person name="Spirin V."/>
            <person name="Szebenyi C."/>
            <person name="Tomsovsky M."/>
            <person name="Tulloss R.E."/>
            <person name="Uehling J."/>
            <person name="Grigoriev I.V."/>
            <person name="Vagvolgyi C."/>
            <person name="Papp T."/>
            <person name="Martin F.M."/>
            <person name="Miettinen O."/>
            <person name="Hibbett D.S."/>
            <person name="Nagy L.G."/>
        </authorList>
    </citation>
    <scope>NUCLEOTIDE SEQUENCE [LARGE SCALE GENOMIC DNA]</scope>
    <source>
        <strain evidence="2 3">OMC1185</strain>
    </source>
</reference>
<keyword evidence="1" id="KW-1015">Disulfide bond</keyword>
<dbReference type="OrthoDB" id="430315at2759"/>
<dbReference type="AlphaFoldDB" id="A0A5C3N6P6"/>
<protein>
    <submittedName>
        <fullName evidence="2">Osmotin, thaumatin-like protein</fullName>
    </submittedName>
</protein>
<organism evidence="2 3">
    <name type="scientific">Heliocybe sulcata</name>
    <dbReference type="NCBI Taxonomy" id="5364"/>
    <lineage>
        <taxon>Eukaryota</taxon>
        <taxon>Fungi</taxon>
        <taxon>Dikarya</taxon>
        <taxon>Basidiomycota</taxon>
        <taxon>Agaricomycotina</taxon>
        <taxon>Agaricomycetes</taxon>
        <taxon>Gloeophyllales</taxon>
        <taxon>Gloeophyllaceae</taxon>
        <taxon>Heliocybe</taxon>
    </lineage>
</organism>
<name>A0A5C3N6P6_9AGAM</name>
<dbReference type="InterPro" id="IPR001938">
    <property type="entry name" value="Thaumatin"/>
</dbReference>
<dbReference type="Pfam" id="PF00314">
    <property type="entry name" value="Thaumatin"/>
    <property type="match status" value="1"/>
</dbReference>
<dbReference type="PANTHER" id="PTHR31048">
    <property type="entry name" value="OS03G0233200 PROTEIN"/>
    <property type="match status" value="1"/>
</dbReference>
<accession>A0A5C3N6P6</accession>
<dbReference type="PROSITE" id="PS51367">
    <property type="entry name" value="THAUMATIN_2"/>
    <property type="match status" value="1"/>
</dbReference>
<dbReference type="PRINTS" id="PR00347">
    <property type="entry name" value="THAUMATIN"/>
</dbReference>
<feature type="disulfide bond" evidence="1">
    <location>
        <begin position="25"/>
        <end position="30"/>
    </location>
</feature>
<evidence type="ECO:0000313" key="2">
    <source>
        <dbReference type="EMBL" id="TFK52953.1"/>
    </source>
</evidence>
<evidence type="ECO:0000256" key="1">
    <source>
        <dbReference type="PIRSR" id="PIRSR002703-1"/>
    </source>
</evidence>
<gene>
    <name evidence="2" type="ORF">OE88DRAFT_1656661</name>
</gene>
<feature type="disulfide bond" evidence="1">
    <location>
        <begin position="126"/>
        <end position="136"/>
    </location>
</feature>
<dbReference type="PIRSF" id="PIRSF002703">
    <property type="entry name" value="Thaumatin"/>
    <property type="match status" value="1"/>
</dbReference>
<dbReference type="InterPro" id="IPR037176">
    <property type="entry name" value="Osmotin/thaumatin-like_sf"/>
</dbReference>
<dbReference type="STRING" id="5364.A0A5C3N6P6"/>
<sequence>MTLSKGRRNCSFDSNGQGSCTDGGCGALVCDEHNGIGQTPATLAEWTLGTNGQPDFYDVSIVDGFNIPMRISSNEGCHVADCPVDLNINCPGPLKGPFDSTGTAVGCKSACSAGLDKNQADSSNCCTGSHGTPGTCPASGVQYYNYFKSNCPNSYVYAYDEDSGSALWTCDSSKQTDYTLTFCP</sequence>